<comment type="caution">
    <text evidence="12">The sequence shown here is derived from an EMBL/GenBank/DDBJ whole genome shotgun (WGS) entry which is preliminary data.</text>
</comment>
<evidence type="ECO:0000313" key="12">
    <source>
        <dbReference type="EMBL" id="KAG8064279.1"/>
    </source>
</evidence>
<dbReference type="GO" id="GO:0005737">
    <property type="term" value="C:cytoplasm"/>
    <property type="evidence" value="ECO:0007669"/>
    <property type="project" value="UniProtKB-SubCell"/>
</dbReference>
<sequence length="438" mass="48456">MAAEGAGGGGGGGGEEGFESRVKRLFGSRLFDDVPASSFPAASWSVASGDVERQRWARPSEARDEEEEREGVDRGDTPCASAFYDANGCLRGRRRRRKQDFEGGLSDDDEEEEEEKESDGGGKQRQEEEEEEAVRVSIGLDPTLDREEEEDRYDREAFGREDAADRVYMNEIMDGGINMSINTVVPDILDDSIEEIHRFSMDPRADLSSASARLGEYDGSAKGGHYSTAQTKESPTGGIQAMKTGDINVKPILKRKEEQGDSKPRKRVKFVADVKDQQAKLPEQNEDSPMVPQSMDVVKENNSSTPSESPGIPDYVKNPSKYTRYTLDTPECNDESNRRALADLHNVLRRSEPEAPVEIPTSVLFIPRKKSVDAMTVDEGPKSSDSNSSPIGLAVGVSDEIEHCEMDEDDPKVSPLPQVQTNSKMNSRRYRSSRTDDE</sequence>
<keyword evidence="6" id="KW-0747">Spliceosome</keyword>
<comment type="similarity">
    <text evidence="3">Belongs to the TSSC4 family.</text>
</comment>
<reference evidence="12" key="1">
    <citation type="journal article" date="2021" name="bioRxiv">
        <title>Whole Genome Assembly and Annotation of Northern Wild Rice, Zizania palustris L., Supports a Whole Genome Duplication in the Zizania Genus.</title>
        <authorList>
            <person name="Haas M."/>
            <person name="Kono T."/>
            <person name="Macchietto M."/>
            <person name="Millas R."/>
            <person name="McGilp L."/>
            <person name="Shao M."/>
            <person name="Duquette J."/>
            <person name="Hirsch C.N."/>
            <person name="Kimball J."/>
        </authorList>
    </citation>
    <scope>NUCLEOTIDE SEQUENCE</scope>
    <source>
        <tissue evidence="12">Fresh leaf tissue</tissue>
    </source>
</reference>
<feature type="compositionally biased region" description="Basic and acidic residues" evidence="11">
    <location>
        <begin position="254"/>
        <end position="263"/>
    </location>
</feature>
<feature type="region of interest" description="Disordered" evidence="11">
    <location>
        <begin position="376"/>
        <end position="438"/>
    </location>
</feature>
<gene>
    <name evidence="12" type="ORF">GUJ93_ZPchr0004g39484</name>
</gene>
<evidence type="ECO:0000256" key="4">
    <source>
        <dbReference type="ARBA" id="ARBA00022490"/>
    </source>
</evidence>
<evidence type="ECO:0000256" key="6">
    <source>
        <dbReference type="ARBA" id="ARBA00022728"/>
    </source>
</evidence>
<name>A0A8J5VYD9_ZIZPA</name>
<feature type="region of interest" description="Disordered" evidence="11">
    <location>
        <begin position="203"/>
        <end position="336"/>
    </location>
</feature>
<comment type="subcellular location">
    <subcellularLocation>
        <location evidence="2">Cytoplasm</location>
    </subcellularLocation>
    <subcellularLocation>
        <location evidence="1">Nucleus</location>
    </subcellularLocation>
</comment>
<protein>
    <recommendedName>
        <fullName evidence="9">U5 small nuclear ribonucleoprotein TSSC4</fullName>
    </recommendedName>
</protein>
<feature type="compositionally biased region" description="Basic and acidic residues" evidence="11">
    <location>
        <begin position="50"/>
        <end position="62"/>
    </location>
</feature>
<keyword evidence="8" id="KW-0539">Nucleus</keyword>
<evidence type="ECO:0000256" key="5">
    <source>
        <dbReference type="ARBA" id="ARBA00022664"/>
    </source>
</evidence>
<reference evidence="12" key="2">
    <citation type="submission" date="2021-02" db="EMBL/GenBank/DDBJ databases">
        <authorList>
            <person name="Kimball J.A."/>
            <person name="Haas M.W."/>
            <person name="Macchietto M."/>
            <person name="Kono T."/>
            <person name="Duquette J."/>
            <person name="Shao M."/>
        </authorList>
    </citation>
    <scope>NUCLEOTIDE SEQUENCE</scope>
    <source>
        <tissue evidence="12">Fresh leaf tissue</tissue>
    </source>
</reference>
<feature type="compositionally biased region" description="Acidic residues" evidence="11">
    <location>
        <begin position="105"/>
        <end position="117"/>
    </location>
</feature>
<evidence type="ECO:0000256" key="3">
    <source>
        <dbReference type="ARBA" id="ARBA00010362"/>
    </source>
</evidence>
<dbReference type="Proteomes" id="UP000729402">
    <property type="component" value="Unassembled WGS sequence"/>
</dbReference>
<organism evidence="12 13">
    <name type="scientific">Zizania palustris</name>
    <name type="common">Northern wild rice</name>
    <dbReference type="NCBI Taxonomy" id="103762"/>
    <lineage>
        <taxon>Eukaryota</taxon>
        <taxon>Viridiplantae</taxon>
        <taxon>Streptophyta</taxon>
        <taxon>Embryophyta</taxon>
        <taxon>Tracheophyta</taxon>
        <taxon>Spermatophyta</taxon>
        <taxon>Magnoliopsida</taxon>
        <taxon>Liliopsida</taxon>
        <taxon>Poales</taxon>
        <taxon>Poaceae</taxon>
        <taxon>BOP clade</taxon>
        <taxon>Oryzoideae</taxon>
        <taxon>Oryzeae</taxon>
        <taxon>Zizaniinae</taxon>
        <taxon>Zizania</taxon>
    </lineage>
</organism>
<evidence type="ECO:0000256" key="9">
    <source>
        <dbReference type="ARBA" id="ARBA00035304"/>
    </source>
</evidence>
<keyword evidence="5" id="KW-0507">mRNA processing</keyword>
<dbReference type="PANTHER" id="PTHR13445">
    <property type="entry name" value="TUMOR SUPPRESSING SUBTRANSFERABLE CANDIDATE 4 TSSC4"/>
    <property type="match status" value="1"/>
</dbReference>
<accession>A0A8J5VYD9</accession>
<dbReference type="EMBL" id="JAAALK010000285">
    <property type="protein sequence ID" value="KAG8064279.1"/>
    <property type="molecule type" value="Genomic_DNA"/>
</dbReference>
<evidence type="ECO:0000313" key="13">
    <source>
        <dbReference type="Proteomes" id="UP000729402"/>
    </source>
</evidence>
<dbReference type="InterPro" id="IPR029338">
    <property type="entry name" value="TSSC4"/>
</dbReference>
<keyword evidence="13" id="KW-1185">Reference proteome</keyword>
<comment type="function">
    <text evidence="10">Protein associated with the U5 snRNP, during its maturation and its post-splicing recycling and which is required for spliceosomal tri-snRNP complex assembly in the nucleus. Has a molecular sequestering activity and transiently hinders SNRNP200 binding sites for constitutive splicing factors that intervene later during the assembly of the spliceosome and splicing. Together with its molecular sequestering activity, may also function as a molecular adapter and placeholder, coordinating the assembly of the U5 snRNP and its association with the U4/U6 di-snRNP.</text>
</comment>
<evidence type="ECO:0000256" key="8">
    <source>
        <dbReference type="ARBA" id="ARBA00023242"/>
    </source>
</evidence>
<evidence type="ECO:0000256" key="1">
    <source>
        <dbReference type="ARBA" id="ARBA00004123"/>
    </source>
</evidence>
<dbReference type="GO" id="GO:0005681">
    <property type="term" value="C:spliceosomal complex"/>
    <property type="evidence" value="ECO:0007669"/>
    <property type="project" value="UniProtKB-KW"/>
</dbReference>
<dbReference type="AlphaFoldDB" id="A0A8J5VYD9"/>
<dbReference type="OrthoDB" id="1906282at2759"/>
<feature type="region of interest" description="Disordered" evidence="11">
    <location>
        <begin position="34"/>
        <end position="158"/>
    </location>
</feature>
<evidence type="ECO:0000256" key="7">
    <source>
        <dbReference type="ARBA" id="ARBA00023187"/>
    </source>
</evidence>
<evidence type="ECO:0000256" key="2">
    <source>
        <dbReference type="ARBA" id="ARBA00004496"/>
    </source>
</evidence>
<dbReference type="PANTHER" id="PTHR13445:SF3">
    <property type="entry name" value="U5 SMALL NUCLEAR RIBONUCLEOPROTEIN TSSC4"/>
    <property type="match status" value="1"/>
</dbReference>
<keyword evidence="4" id="KW-0963">Cytoplasm</keyword>
<keyword evidence="7" id="KW-0508">mRNA splicing</keyword>
<evidence type="ECO:0000256" key="10">
    <source>
        <dbReference type="ARBA" id="ARBA00045970"/>
    </source>
</evidence>
<dbReference type="GO" id="GO:0008380">
    <property type="term" value="P:RNA splicing"/>
    <property type="evidence" value="ECO:0007669"/>
    <property type="project" value="UniProtKB-KW"/>
</dbReference>
<proteinExistence type="inferred from homology"/>
<dbReference type="GO" id="GO:0006397">
    <property type="term" value="P:mRNA processing"/>
    <property type="evidence" value="ECO:0007669"/>
    <property type="project" value="UniProtKB-KW"/>
</dbReference>
<evidence type="ECO:0000256" key="11">
    <source>
        <dbReference type="SAM" id="MobiDB-lite"/>
    </source>
</evidence>